<keyword evidence="1" id="KW-0812">Transmembrane</keyword>
<comment type="caution">
    <text evidence="2">The sequence shown here is derived from an EMBL/GenBank/DDBJ whole genome shotgun (WGS) entry which is preliminary data.</text>
</comment>
<evidence type="ECO:0000313" key="2">
    <source>
        <dbReference type="EMBL" id="KRN18613.1"/>
    </source>
</evidence>
<feature type="transmembrane region" description="Helical" evidence="1">
    <location>
        <begin position="12"/>
        <end position="33"/>
    </location>
</feature>
<feature type="transmembrane region" description="Helical" evidence="1">
    <location>
        <begin position="193"/>
        <end position="222"/>
    </location>
</feature>
<gene>
    <name evidence="2" type="ORF">FC75_GL000553</name>
</gene>
<dbReference type="PATRIC" id="fig|1423730.4.peg.577"/>
<dbReference type="EMBL" id="AYZJ01000085">
    <property type="protein sequence ID" value="KRN18613.1"/>
    <property type="molecule type" value="Genomic_DNA"/>
</dbReference>
<feature type="transmembrane region" description="Helical" evidence="1">
    <location>
        <begin position="151"/>
        <end position="172"/>
    </location>
</feature>
<evidence type="ECO:0000256" key="1">
    <source>
        <dbReference type="SAM" id="Phobius"/>
    </source>
</evidence>
<proteinExistence type="predicted"/>
<dbReference type="Proteomes" id="UP000050865">
    <property type="component" value="Unassembled WGS sequence"/>
</dbReference>
<name>A0A0R2EXG4_9LACO</name>
<keyword evidence="1" id="KW-0472">Membrane</keyword>
<feature type="transmembrane region" description="Helical" evidence="1">
    <location>
        <begin position="344"/>
        <end position="366"/>
    </location>
</feature>
<keyword evidence="1" id="KW-1133">Transmembrane helix</keyword>
<dbReference type="STRING" id="1423730.FC75_GL000553"/>
<keyword evidence="3" id="KW-1185">Reference proteome</keyword>
<dbReference type="AlphaFoldDB" id="A0A0R2EXG4"/>
<sequence>MKQQKWEWLLALKRPTIWLIPLVMTMLFLMPMLRGSMVARGTPAAILRDDAITVMESRDLATIRRVIKAGPKAPPTVMNYQQAKKLLPLAEKVTAAVNAGDRVAYPKAVAAFFAATDMRAPKYEYLAAHHVPFYDFVDTQTPFTNYLLNQVMYFGNSTYIVLALAVLVAFLTTMGRGKRDEFAALLPMRANRVLLNQQVVIGLTTFGMVLLALMLMAVPVIARGGMGSWQTAFFSGSGVDFKADTRAIIVPVLKALAFYLLGLLAVSLMLTGLALLLKQWHANLITTVLALAAVVMLPSRTVMQWLPSLSGVLQVLPGSHTDISWMLMDSQETYPAGPFGGQGLLGLTVLFAWAAVFLIAGHVVVYRRQAA</sequence>
<organism evidence="2 3">
    <name type="scientific">Lacticaseibacillus camelliae DSM 22697 = JCM 13995</name>
    <dbReference type="NCBI Taxonomy" id="1423730"/>
    <lineage>
        <taxon>Bacteria</taxon>
        <taxon>Bacillati</taxon>
        <taxon>Bacillota</taxon>
        <taxon>Bacilli</taxon>
        <taxon>Lactobacillales</taxon>
        <taxon>Lactobacillaceae</taxon>
        <taxon>Lacticaseibacillus</taxon>
    </lineage>
</organism>
<evidence type="ECO:0000313" key="3">
    <source>
        <dbReference type="Proteomes" id="UP000050865"/>
    </source>
</evidence>
<protein>
    <submittedName>
        <fullName evidence="2">Uncharacterized protein</fullName>
    </submittedName>
</protein>
<feature type="transmembrane region" description="Helical" evidence="1">
    <location>
        <begin position="284"/>
        <end position="306"/>
    </location>
</feature>
<feature type="transmembrane region" description="Helical" evidence="1">
    <location>
        <begin position="256"/>
        <end position="277"/>
    </location>
</feature>
<reference evidence="2 3" key="1">
    <citation type="journal article" date="2015" name="Genome Announc.">
        <title>Expanding the biotechnology potential of lactobacilli through comparative genomics of 213 strains and associated genera.</title>
        <authorList>
            <person name="Sun Z."/>
            <person name="Harris H.M."/>
            <person name="McCann A."/>
            <person name="Guo C."/>
            <person name="Argimon S."/>
            <person name="Zhang W."/>
            <person name="Yang X."/>
            <person name="Jeffery I.B."/>
            <person name="Cooney J.C."/>
            <person name="Kagawa T.F."/>
            <person name="Liu W."/>
            <person name="Song Y."/>
            <person name="Salvetti E."/>
            <person name="Wrobel A."/>
            <person name="Rasinkangas P."/>
            <person name="Parkhill J."/>
            <person name="Rea M.C."/>
            <person name="O'Sullivan O."/>
            <person name="Ritari J."/>
            <person name="Douillard F.P."/>
            <person name="Paul Ross R."/>
            <person name="Yang R."/>
            <person name="Briner A.E."/>
            <person name="Felis G.E."/>
            <person name="de Vos W.M."/>
            <person name="Barrangou R."/>
            <person name="Klaenhammer T.R."/>
            <person name="Caufield P.W."/>
            <person name="Cui Y."/>
            <person name="Zhang H."/>
            <person name="O'Toole P.W."/>
        </authorList>
    </citation>
    <scope>NUCLEOTIDE SEQUENCE [LARGE SCALE GENOMIC DNA]</scope>
    <source>
        <strain evidence="2 3">DSM 22697</strain>
    </source>
</reference>
<accession>A0A0R2EXG4</accession>
<dbReference type="RefSeq" id="WP_056989932.1">
    <property type="nucleotide sequence ID" value="NZ_AYZJ01000085.1"/>
</dbReference>